<evidence type="ECO:0000313" key="3">
    <source>
        <dbReference type="EMBL" id="HIG63926.1"/>
    </source>
</evidence>
<dbReference type="GO" id="GO:0016020">
    <property type="term" value="C:membrane"/>
    <property type="evidence" value="ECO:0007669"/>
    <property type="project" value="UniProtKB-SubCell"/>
</dbReference>
<evidence type="ECO:0000259" key="2">
    <source>
        <dbReference type="Pfam" id="PF14378"/>
    </source>
</evidence>
<accession>A0A7C8DJ27</accession>
<feature type="transmembrane region" description="Helical" evidence="1">
    <location>
        <begin position="92"/>
        <end position="111"/>
    </location>
</feature>
<evidence type="ECO:0000313" key="4">
    <source>
        <dbReference type="Proteomes" id="UP000589516"/>
    </source>
</evidence>
<feature type="transmembrane region" description="Helical" evidence="1">
    <location>
        <begin position="131"/>
        <end position="157"/>
    </location>
</feature>
<feature type="transmembrane region" description="Helical" evidence="1">
    <location>
        <begin position="60"/>
        <end position="85"/>
    </location>
</feature>
<keyword evidence="1" id="KW-0472">Membrane</keyword>
<dbReference type="EMBL" id="DUAV01000032">
    <property type="protein sequence ID" value="HIG63926.1"/>
    <property type="molecule type" value="Genomic_DNA"/>
</dbReference>
<feature type="transmembrane region" description="Helical" evidence="1">
    <location>
        <begin position="186"/>
        <end position="203"/>
    </location>
</feature>
<dbReference type="AlphaFoldDB" id="A0A7C8DJ27"/>
<reference evidence="4" key="1">
    <citation type="journal article" date="2019" name="bioRxiv">
        <title>Genome diversification in globally distributed novel marine Proteobacteria is linked to environmental adaptation.</title>
        <authorList>
            <person name="Zhou Z."/>
            <person name="Tran P.Q."/>
            <person name="Kieft K."/>
            <person name="Anantharaman K."/>
        </authorList>
    </citation>
    <scope>NUCLEOTIDE SEQUENCE [LARGE SCALE GENOMIC DNA]</scope>
</reference>
<name>A0A7C8DJ27_9ARCH</name>
<dbReference type="SUPFAM" id="SSF48317">
    <property type="entry name" value="Acid phosphatase/Vanadium-dependent haloperoxidase"/>
    <property type="match status" value="1"/>
</dbReference>
<dbReference type="Proteomes" id="UP000589516">
    <property type="component" value="Unassembled WGS sequence"/>
</dbReference>
<organism evidence="3 4">
    <name type="scientific">Marine Group III euryarchaeote</name>
    <dbReference type="NCBI Taxonomy" id="2173149"/>
    <lineage>
        <taxon>Archaea</taxon>
        <taxon>Methanobacteriati</taxon>
        <taxon>Thermoplasmatota</taxon>
        <taxon>Thermoplasmata</taxon>
        <taxon>Candidatus Thermoprofundales</taxon>
    </lineage>
</organism>
<feature type="domain" description="Inositolphosphotransferase Aur1/Ipt1" evidence="2">
    <location>
        <begin position="70"/>
        <end position="200"/>
    </location>
</feature>
<evidence type="ECO:0000256" key="1">
    <source>
        <dbReference type="SAM" id="Phobius"/>
    </source>
</evidence>
<dbReference type="Pfam" id="PF14378">
    <property type="entry name" value="PAP2_3"/>
    <property type="match status" value="1"/>
</dbReference>
<sequence>MNPIERLLASRSGTELRLQVLGALLLFEYTGYALINHLTVWRADTLGHNYLEPWSALDNAIPFVPAAILLYLPLLPMVAVPAFVLSEAKIRTGFWTYIGVIASSFAVFLLAPMKMSRAGLEPGALEPLFELMWAIDPPFNTFPSLHVSLATLAALVVWQHDPRLGRWMALGATVLTLSTFLVKQHFIIDAVGGVAVAALWYRYHYLPRARLK</sequence>
<keyword evidence="1" id="KW-1133">Transmembrane helix</keyword>
<comment type="caution">
    <text evidence="3">The sequence shown here is derived from an EMBL/GenBank/DDBJ whole genome shotgun (WGS) entry which is preliminary data.</text>
</comment>
<feature type="transmembrane region" description="Helical" evidence="1">
    <location>
        <begin position="20"/>
        <end position="40"/>
    </location>
</feature>
<dbReference type="InterPro" id="IPR026841">
    <property type="entry name" value="Aur1/Ipt1"/>
</dbReference>
<dbReference type="InterPro" id="IPR036938">
    <property type="entry name" value="PAP2/HPO_sf"/>
</dbReference>
<gene>
    <name evidence="3" type="ORF">EYQ16_05380</name>
</gene>
<proteinExistence type="predicted"/>
<feature type="transmembrane region" description="Helical" evidence="1">
    <location>
        <begin position="164"/>
        <end position="180"/>
    </location>
</feature>
<protein>
    <recommendedName>
        <fullName evidence="2">Inositolphosphotransferase Aur1/Ipt1 domain-containing protein</fullName>
    </recommendedName>
</protein>
<keyword evidence="1" id="KW-0812">Transmembrane</keyword>